<feature type="transmembrane region" description="Helical" evidence="7">
    <location>
        <begin position="188"/>
        <end position="210"/>
    </location>
</feature>
<dbReference type="InterPro" id="IPR036259">
    <property type="entry name" value="MFS_trans_sf"/>
</dbReference>
<dbReference type="PANTHER" id="PTHR23504:SF117">
    <property type="entry name" value="MAJOR FACILITATOR SUPERFAMILY PROTEIN"/>
    <property type="match status" value="1"/>
</dbReference>
<evidence type="ECO:0000259" key="8">
    <source>
        <dbReference type="PROSITE" id="PS50850"/>
    </source>
</evidence>
<feature type="transmembrane region" description="Helical" evidence="7">
    <location>
        <begin position="154"/>
        <end position="176"/>
    </location>
</feature>
<dbReference type="Gene3D" id="1.20.1250.20">
    <property type="entry name" value="MFS general substrate transporter like domains"/>
    <property type="match status" value="1"/>
</dbReference>
<feature type="transmembrane region" description="Helical" evidence="7">
    <location>
        <begin position="390"/>
        <end position="409"/>
    </location>
</feature>
<dbReference type="PRINTS" id="PR01035">
    <property type="entry name" value="TCRTETA"/>
</dbReference>
<evidence type="ECO:0000256" key="1">
    <source>
        <dbReference type="ARBA" id="ARBA00004141"/>
    </source>
</evidence>
<keyword evidence="10" id="KW-1185">Reference proteome</keyword>
<accession>A0ABQ8FLR7</accession>
<reference evidence="9 10" key="1">
    <citation type="submission" date="2021-02" db="EMBL/GenBank/DDBJ databases">
        <title>Variation within the Batrachochytrium salamandrivorans European outbreak.</title>
        <authorList>
            <person name="Kelly M."/>
            <person name="Pasmans F."/>
            <person name="Shea T.P."/>
            <person name="Munoz J.F."/>
            <person name="Carranza S."/>
            <person name="Cuomo C.A."/>
            <person name="Martel A."/>
        </authorList>
    </citation>
    <scope>NUCLEOTIDE SEQUENCE [LARGE SCALE GENOMIC DNA]</scope>
    <source>
        <strain evidence="9 10">AMFP18/2</strain>
    </source>
</reference>
<name>A0ABQ8FLR7_9FUNG</name>
<keyword evidence="2" id="KW-0813">Transport</keyword>
<feature type="transmembrane region" description="Helical" evidence="7">
    <location>
        <begin position="97"/>
        <end position="119"/>
    </location>
</feature>
<feature type="transmembrane region" description="Helical" evidence="7">
    <location>
        <begin position="421"/>
        <end position="440"/>
    </location>
</feature>
<proteinExistence type="predicted"/>
<feature type="transmembrane region" description="Helical" evidence="7">
    <location>
        <begin position="522"/>
        <end position="543"/>
    </location>
</feature>
<dbReference type="Pfam" id="PF07690">
    <property type="entry name" value="MFS_1"/>
    <property type="match status" value="1"/>
</dbReference>
<dbReference type="CDD" id="cd17330">
    <property type="entry name" value="MFS_SLC46_TetA_like"/>
    <property type="match status" value="1"/>
</dbReference>
<evidence type="ECO:0000313" key="9">
    <source>
        <dbReference type="EMBL" id="KAH6600468.1"/>
    </source>
</evidence>
<evidence type="ECO:0000256" key="6">
    <source>
        <dbReference type="SAM" id="MobiDB-lite"/>
    </source>
</evidence>
<evidence type="ECO:0000256" key="7">
    <source>
        <dbReference type="SAM" id="Phobius"/>
    </source>
</evidence>
<feature type="region of interest" description="Disordered" evidence="6">
    <location>
        <begin position="261"/>
        <end position="309"/>
    </location>
</feature>
<feature type="transmembrane region" description="Helical" evidence="7">
    <location>
        <begin position="60"/>
        <end position="85"/>
    </location>
</feature>
<dbReference type="InterPro" id="IPR011701">
    <property type="entry name" value="MFS"/>
</dbReference>
<feature type="transmembrane region" description="Helical" evidence="7">
    <location>
        <begin position="230"/>
        <end position="254"/>
    </location>
</feature>
<feature type="transmembrane region" description="Helical" evidence="7">
    <location>
        <begin position="131"/>
        <end position="148"/>
    </location>
</feature>
<keyword evidence="3 7" id="KW-0812">Transmembrane</keyword>
<comment type="subcellular location">
    <subcellularLocation>
        <location evidence="1">Membrane</location>
        <topology evidence="1">Multi-pass membrane protein</topology>
    </subcellularLocation>
</comment>
<keyword evidence="5 7" id="KW-0472">Membrane</keyword>
<evidence type="ECO:0000256" key="5">
    <source>
        <dbReference type="ARBA" id="ARBA00023136"/>
    </source>
</evidence>
<protein>
    <recommendedName>
        <fullName evidence="8">Major facilitator superfamily (MFS) profile domain-containing protein</fullName>
    </recommendedName>
</protein>
<dbReference type="Proteomes" id="UP001648503">
    <property type="component" value="Unassembled WGS sequence"/>
</dbReference>
<dbReference type="PROSITE" id="PS50850">
    <property type="entry name" value="MFS"/>
    <property type="match status" value="1"/>
</dbReference>
<evidence type="ECO:0000256" key="4">
    <source>
        <dbReference type="ARBA" id="ARBA00022989"/>
    </source>
</evidence>
<feature type="transmembrane region" description="Helical" evidence="7">
    <location>
        <begin position="344"/>
        <end position="363"/>
    </location>
</feature>
<dbReference type="InterPro" id="IPR020846">
    <property type="entry name" value="MFS_dom"/>
</dbReference>
<dbReference type="SUPFAM" id="SSF103473">
    <property type="entry name" value="MFS general substrate transporter"/>
    <property type="match status" value="1"/>
</dbReference>
<comment type="caution">
    <text evidence="9">The sequence shown here is derived from an EMBL/GenBank/DDBJ whole genome shotgun (WGS) entry which is preliminary data.</text>
</comment>
<dbReference type="PANTHER" id="PTHR23504">
    <property type="entry name" value="MAJOR FACILITATOR SUPERFAMILY DOMAIN-CONTAINING PROTEIN 10"/>
    <property type="match status" value="1"/>
</dbReference>
<dbReference type="EMBL" id="JAFCIX010000035">
    <property type="protein sequence ID" value="KAH6600468.1"/>
    <property type="molecule type" value="Genomic_DNA"/>
</dbReference>
<sequence length="563" mass="61263">MSTDHAHRQQSGGLPITLTSSIHPQATPSALHSLIQSPSTELRLPDSTSHSISPLPYFKIVVLSSVLFCNTFMATMLLPFLAFMVDSFGIAPKPEDVGTYSGYLVSSFMVGQLLCSYSWGYWSDRLGRRPILITGLMLTGTSFLSFGFSKTYWTALACRFINGSVNGIVGVTMTYMSEITDETNQGSGFAILGSSRASGIILGPLVGGFLSRPVERYPGIFPKGSIFDLFPYSLPCIIGFLVAITGGLLAIAVLQETKPPKLPTNVQQSQTRSDLESHFGDTNECTPEDFEAEEHTESSPLLSSPTSLTSSQSYRSLTTLQPSPTLVSDLESKPEPLTQLLRRAPVALSITLYMLLNSVYIQYDELFALWSRLPPSEGGLGFKSSDQGTIFAIGGVCLMVYQLFIYSWVERRLGTLYTFRMGVLISLPGFGILSFASQFAQSNPSMMWAIVAFAQITRTVGGLQAFTSTFMMTSNSVAPRSRGSVNGFSQACGAFGRMIGPVIAGSSFSWSLQNGYSAPFDYHIMFVMLVLQQVAIFAISLCVSPSINFRVKGDEIETDEVED</sequence>
<gene>
    <name evidence="9" type="ORF">BASA50_002290</name>
</gene>
<organism evidence="9 10">
    <name type="scientific">Batrachochytrium salamandrivorans</name>
    <dbReference type="NCBI Taxonomy" id="1357716"/>
    <lineage>
        <taxon>Eukaryota</taxon>
        <taxon>Fungi</taxon>
        <taxon>Fungi incertae sedis</taxon>
        <taxon>Chytridiomycota</taxon>
        <taxon>Chytridiomycota incertae sedis</taxon>
        <taxon>Chytridiomycetes</taxon>
        <taxon>Rhizophydiales</taxon>
        <taxon>Rhizophydiales incertae sedis</taxon>
        <taxon>Batrachochytrium</taxon>
    </lineage>
</organism>
<feature type="domain" description="Major facilitator superfamily (MFS) profile" evidence="8">
    <location>
        <begin position="59"/>
        <end position="548"/>
    </location>
</feature>
<keyword evidence="4 7" id="KW-1133">Transmembrane helix</keyword>
<evidence type="ECO:0000256" key="2">
    <source>
        <dbReference type="ARBA" id="ARBA00022448"/>
    </source>
</evidence>
<evidence type="ECO:0000256" key="3">
    <source>
        <dbReference type="ARBA" id="ARBA00022692"/>
    </source>
</evidence>
<dbReference type="InterPro" id="IPR001958">
    <property type="entry name" value="Tet-R_TetA/multi-R_MdtG-like"/>
</dbReference>
<feature type="compositionally biased region" description="Low complexity" evidence="6">
    <location>
        <begin position="298"/>
        <end position="309"/>
    </location>
</feature>
<evidence type="ECO:0000313" key="10">
    <source>
        <dbReference type="Proteomes" id="UP001648503"/>
    </source>
</evidence>